<evidence type="ECO:0000313" key="1">
    <source>
        <dbReference type="EMBL" id="KAF9648937.1"/>
    </source>
</evidence>
<protein>
    <submittedName>
        <fullName evidence="1">Uncharacterized protein</fullName>
    </submittedName>
</protein>
<reference evidence="1" key="2">
    <citation type="journal article" date="2020" name="Nat. Commun.">
        <title>Large-scale genome sequencing of mycorrhizal fungi provides insights into the early evolution of symbiotic traits.</title>
        <authorList>
            <person name="Miyauchi S."/>
            <person name="Kiss E."/>
            <person name="Kuo A."/>
            <person name="Drula E."/>
            <person name="Kohler A."/>
            <person name="Sanchez-Garcia M."/>
            <person name="Morin E."/>
            <person name="Andreopoulos B."/>
            <person name="Barry K.W."/>
            <person name="Bonito G."/>
            <person name="Buee M."/>
            <person name="Carver A."/>
            <person name="Chen C."/>
            <person name="Cichocki N."/>
            <person name="Clum A."/>
            <person name="Culley D."/>
            <person name="Crous P.W."/>
            <person name="Fauchery L."/>
            <person name="Girlanda M."/>
            <person name="Hayes R.D."/>
            <person name="Keri Z."/>
            <person name="LaButti K."/>
            <person name="Lipzen A."/>
            <person name="Lombard V."/>
            <person name="Magnuson J."/>
            <person name="Maillard F."/>
            <person name="Murat C."/>
            <person name="Nolan M."/>
            <person name="Ohm R.A."/>
            <person name="Pangilinan J."/>
            <person name="Pereira M.F."/>
            <person name="Perotto S."/>
            <person name="Peter M."/>
            <person name="Pfister S."/>
            <person name="Riley R."/>
            <person name="Sitrit Y."/>
            <person name="Stielow J.B."/>
            <person name="Szollosi G."/>
            <person name="Zifcakova L."/>
            <person name="Stursova M."/>
            <person name="Spatafora J.W."/>
            <person name="Tedersoo L."/>
            <person name="Vaario L.M."/>
            <person name="Yamada A."/>
            <person name="Yan M."/>
            <person name="Wang P."/>
            <person name="Xu J."/>
            <person name="Bruns T."/>
            <person name="Baldrian P."/>
            <person name="Vilgalys R."/>
            <person name="Dunand C."/>
            <person name="Henrissat B."/>
            <person name="Grigoriev I.V."/>
            <person name="Hibbett D."/>
            <person name="Nagy L.G."/>
            <person name="Martin F.M."/>
        </authorList>
    </citation>
    <scope>NUCLEOTIDE SEQUENCE</scope>
    <source>
        <strain evidence="1">P2</strain>
    </source>
</reference>
<dbReference type="Proteomes" id="UP000886501">
    <property type="component" value="Unassembled WGS sequence"/>
</dbReference>
<evidence type="ECO:0000313" key="2">
    <source>
        <dbReference type="Proteomes" id="UP000886501"/>
    </source>
</evidence>
<reference evidence="1" key="1">
    <citation type="submission" date="2019-10" db="EMBL/GenBank/DDBJ databases">
        <authorList>
            <consortium name="DOE Joint Genome Institute"/>
            <person name="Kuo A."/>
            <person name="Miyauchi S."/>
            <person name="Kiss E."/>
            <person name="Drula E."/>
            <person name="Kohler A."/>
            <person name="Sanchez-Garcia M."/>
            <person name="Andreopoulos B."/>
            <person name="Barry K.W."/>
            <person name="Bonito G."/>
            <person name="Buee M."/>
            <person name="Carver A."/>
            <person name="Chen C."/>
            <person name="Cichocki N."/>
            <person name="Clum A."/>
            <person name="Culley D."/>
            <person name="Crous P.W."/>
            <person name="Fauchery L."/>
            <person name="Girlanda M."/>
            <person name="Hayes R."/>
            <person name="Keri Z."/>
            <person name="Labutti K."/>
            <person name="Lipzen A."/>
            <person name="Lombard V."/>
            <person name="Magnuson J."/>
            <person name="Maillard F."/>
            <person name="Morin E."/>
            <person name="Murat C."/>
            <person name="Nolan M."/>
            <person name="Ohm R."/>
            <person name="Pangilinan J."/>
            <person name="Pereira M."/>
            <person name="Perotto S."/>
            <person name="Peter M."/>
            <person name="Riley R."/>
            <person name="Sitrit Y."/>
            <person name="Stielow B."/>
            <person name="Szollosi G."/>
            <person name="Zifcakova L."/>
            <person name="Stursova M."/>
            <person name="Spatafora J.W."/>
            <person name="Tedersoo L."/>
            <person name="Vaario L.-M."/>
            <person name="Yamada A."/>
            <person name="Yan M."/>
            <person name="Wang P."/>
            <person name="Xu J."/>
            <person name="Bruns T."/>
            <person name="Baldrian P."/>
            <person name="Vilgalys R."/>
            <person name="Henrissat B."/>
            <person name="Grigoriev I.V."/>
            <person name="Hibbett D."/>
            <person name="Nagy L.G."/>
            <person name="Martin F.M."/>
        </authorList>
    </citation>
    <scope>NUCLEOTIDE SEQUENCE</scope>
    <source>
        <strain evidence="1">P2</strain>
    </source>
</reference>
<proteinExistence type="predicted"/>
<name>A0ACB6ZHB9_THEGA</name>
<keyword evidence="2" id="KW-1185">Reference proteome</keyword>
<comment type="caution">
    <text evidence="1">The sequence shown here is derived from an EMBL/GenBank/DDBJ whole genome shotgun (WGS) entry which is preliminary data.</text>
</comment>
<sequence>MPLDIPFVRTVVLGWTSLLALDVLGLSAYTLNQTTDFLGVYLTYSVLGIATAVLHFSSVTAMIIADRLRDGAFTSKLSFQVGWLSFLSIMWFATGAKTAVYISHFPDCTDTFCGVTRGITTFGFIIWAILFGYIVILIMVGVRAGQAGHNVWMTDVKEVQWVQEPISHEKGDINSPNPTVAATYPPGGNPNSGVPTLTSQP</sequence>
<gene>
    <name evidence="1" type="ORF">BDM02DRAFT_3269079</name>
</gene>
<organism evidence="1 2">
    <name type="scientific">Thelephora ganbajun</name>
    <name type="common">Ganba fungus</name>
    <dbReference type="NCBI Taxonomy" id="370292"/>
    <lineage>
        <taxon>Eukaryota</taxon>
        <taxon>Fungi</taxon>
        <taxon>Dikarya</taxon>
        <taxon>Basidiomycota</taxon>
        <taxon>Agaricomycotina</taxon>
        <taxon>Agaricomycetes</taxon>
        <taxon>Thelephorales</taxon>
        <taxon>Thelephoraceae</taxon>
        <taxon>Thelephora</taxon>
    </lineage>
</organism>
<accession>A0ACB6ZHB9</accession>
<dbReference type="EMBL" id="MU118005">
    <property type="protein sequence ID" value="KAF9648937.1"/>
    <property type="molecule type" value="Genomic_DNA"/>
</dbReference>